<evidence type="ECO:0000313" key="13">
    <source>
        <dbReference type="Proteomes" id="UP001385951"/>
    </source>
</evidence>
<sequence length="243" mass="27468">MMEGIMLNQRAFVPFDPRKAPNERDLVLAMTNAEGGTMMDYFDQSFLKNWAGPEHWKLRKVVRRPDAAEAAPKPRKERKEPFKIDFLTPAQKDPKEIQKELFAPVTRGAGITLPAASTSKTSKKGGRGRKGKDAEKKEKRYDQTLPDDMHFSSRQLVTLFLKPQFSLRMRGQRSRLDDRPDGEIDENFWAQAAAEQAAGQNGEEPDETQGGGAIPFNTQFFHDDFDDAPGSMMFTMAMVVLQL</sequence>
<feature type="compositionally biased region" description="Low complexity" evidence="11">
    <location>
        <begin position="193"/>
        <end position="202"/>
    </location>
</feature>
<dbReference type="Pfam" id="PF05786">
    <property type="entry name" value="Cnd2"/>
    <property type="match status" value="1"/>
</dbReference>
<comment type="subcellular location">
    <subcellularLocation>
        <location evidence="1">Chromosome</location>
    </subcellularLocation>
    <subcellularLocation>
        <location evidence="2">Cytoplasm</location>
    </subcellularLocation>
</comment>
<evidence type="ECO:0000256" key="4">
    <source>
        <dbReference type="ARBA" id="ARBA00016065"/>
    </source>
</evidence>
<dbReference type="GO" id="GO:0000796">
    <property type="term" value="C:condensin complex"/>
    <property type="evidence" value="ECO:0007669"/>
    <property type="project" value="InterPro"/>
</dbReference>
<dbReference type="GO" id="GO:0003682">
    <property type="term" value="F:chromatin binding"/>
    <property type="evidence" value="ECO:0007669"/>
    <property type="project" value="TreeGrafter"/>
</dbReference>
<feature type="region of interest" description="Disordered" evidence="11">
    <location>
        <begin position="64"/>
        <end position="96"/>
    </location>
</feature>
<dbReference type="GO" id="GO:0051301">
    <property type="term" value="P:cell division"/>
    <property type="evidence" value="ECO:0007669"/>
    <property type="project" value="UniProtKB-KW"/>
</dbReference>
<keyword evidence="13" id="KW-1185">Reference proteome</keyword>
<protein>
    <recommendedName>
        <fullName evidence="4">Condensin complex subunit 2</fullName>
    </recommendedName>
</protein>
<evidence type="ECO:0000256" key="8">
    <source>
        <dbReference type="ARBA" id="ARBA00022776"/>
    </source>
</evidence>
<evidence type="ECO:0000313" key="12">
    <source>
        <dbReference type="EMBL" id="KAK7687927.1"/>
    </source>
</evidence>
<evidence type="ECO:0000256" key="9">
    <source>
        <dbReference type="ARBA" id="ARBA00023067"/>
    </source>
</evidence>
<dbReference type="GO" id="GO:0007076">
    <property type="term" value="P:mitotic chromosome condensation"/>
    <property type="evidence" value="ECO:0007669"/>
    <property type="project" value="InterPro"/>
</dbReference>
<gene>
    <name evidence="12" type="ORF">QCA50_009146</name>
</gene>
<dbReference type="InterPro" id="IPR022816">
    <property type="entry name" value="Condensin_barren_su2"/>
</dbReference>
<dbReference type="EMBL" id="JASBNA010000012">
    <property type="protein sequence ID" value="KAK7687927.1"/>
    <property type="molecule type" value="Genomic_DNA"/>
</dbReference>
<evidence type="ECO:0000256" key="10">
    <source>
        <dbReference type="ARBA" id="ARBA00023306"/>
    </source>
</evidence>
<reference evidence="12 13" key="1">
    <citation type="submission" date="2022-09" db="EMBL/GenBank/DDBJ databases">
        <authorList>
            <person name="Palmer J.M."/>
        </authorList>
    </citation>
    <scope>NUCLEOTIDE SEQUENCE [LARGE SCALE GENOMIC DNA]</scope>
    <source>
        <strain evidence="12 13">DSM 7382</strain>
    </source>
</reference>
<evidence type="ECO:0000256" key="2">
    <source>
        <dbReference type="ARBA" id="ARBA00004496"/>
    </source>
</evidence>
<proteinExistence type="inferred from homology"/>
<name>A0AAW0GDB9_9APHY</name>
<dbReference type="AlphaFoldDB" id="A0AAW0GDB9"/>
<comment type="similarity">
    <text evidence="3">Belongs to the CND2 (condensin subunit 2) family.</text>
</comment>
<dbReference type="GO" id="GO:0005737">
    <property type="term" value="C:cytoplasm"/>
    <property type="evidence" value="ECO:0007669"/>
    <property type="project" value="UniProtKB-SubCell"/>
</dbReference>
<feature type="region of interest" description="Disordered" evidence="11">
    <location>
        <begin position="112"/>
        <end position="146"/>
    </location>
</feature>
<evidence type="ECO:0000256" key="3">
    <source>
        <dbReference type="ARBA" id="ARBA00009471"/>
    </source>
</evidence>
<feature type="compositionally biased region" description="Basic and acidic residues" evidence="11">
    <location>
        <begin position="64"/>
        <end position="83"/>
    </location>
</feature>
<dbReference type="Proteomes" id="UP001385951">
    <property type="component" value="Unassembled WGS sequence"/>
</dbReference>
<keyword evidence="7" id="KW-0132">Cell division</keyword>
<organism evidence="12 13">
    <name type="scientific">Cerrena zonata</name>
    <dbReference type="NCBI Taxonomy" id="2478898"/>
    <lineage>
        <taxon>Eukaryota</taxon>
        <taxon>Fungi</taxon>
        <taxon>Dikarya</taxon>
        <taxon>Basidiomycota</taxon>
        <taxon>Agaricomycotina</taxon>
        <taxon>Agaricomycetes</taxon>
        <taxon>Polyporales</taxon>
        <taxon>Cerrenaceae</taxon>
        <taxon>Cerrena</taxon>
    </lineage>
</organism>
<dbReference type="PANTHER" id="PTHR13108:SF9">
    <property type="entry name" value="CONDENSIN COMPLEX SUBUNIT 2"/>
    <property type="match status" value="1"/>
</dbReference>
<evidence type="ECO:0000256" key="7">
    <source>
        <dbReference type="ARBA" id="ARBA00022618"/>
    </source>
</evidence>
<keyword evidence="8" id="KW-0498">Mitosis</keyword>
<evidence type="ECO:0000256" key="6">
    <source>
        <dbReference type="ARBA" id="ARBA00022490"/>
    </source>
</evidence>
<comment type="caution">
    <text evidence="12">The sequence shown here is derived from an EMBL/GenBank/DDBJ whole genome shotgun (WGS) entry which is preliminary data.</text>
</comment>
<keyword evidence="5" id="KW-0158">Chromosome</keyword>
<dbReference type="PANTHER" id="PTHR13108">
    <property type="entry name" value="CONDENSIN COMPLEX SUBUNIT 2"/>
    <property type="match status" value="1"/>
</dbReference>
<keyword evidence="10" id="KW-0131">Cell cycle</keyword>
<feature type="compositionally biased region" description="Basic and acidic residues" evidence="11">
    <location>
        <begin position="131"/>
        <end position="146"/>
    </location>
</feature>
<evidence type="ECO:0000256" key="5">
    <source>
        <dbReference type="ARBA" id="ARBA00022454"/>
    </source>
</evidence>
<evidence type="ECO:0000256" key="11">
    <source>
        <dbReference type="SAM" id="MobiDB-lite"/>
    </source>
</evidence>
<feature type="region of interest" description="Disordered" evidence="11">
    <location>
        <begin position="193"/>
        <end position="216"/>
    </location>
</feature>
<feature type="compositionally biased region" description="Basic residues" evidence="11">
    <location>
        <begin position="121"/>
        <end position="130"/>
    </location>
</feature>
<evidence type="ECO:0000256" key="1">
    <source>
        <dbReference type="ARBA" id="ARBA00004286"/>
    </source>
</evidence>
<keyword evidence="6" id="KW-0963">Cytoplasm</keyword>
<accession>A0AAW0GDB9</accession>
<keyword evidence="9" id="KW-0226">DNA condensation</keyword>